<dbReference type="EC" id="2.1.1.132" evidence="2"/>
<dbReference type="NCBIfam" id="TIGR02467">
    <property type="entry name" value="CbiE"/>
    <property type="match status" value="1"/>
</dbReference>
<dbReference type="InterPro" id="IPR000878">
    <property type="entry name" value="4pyrrol_Mease"/>
</dbReference>
<dbReference type="InterPro" id="IPR014777">
    <property type="entry name" value="4pyrrole_Mease_sub1"/>
</dbReference>
<dbReference type="GO" id="GO:0046025">
    <property type="term" value="F:precorrin-6Y C5,15-methyltransferase (decarboxylating) activity"/>
    <property type="evidence" value="ECO:0007669"/>
    <property type="project" value="UniProtKB-EC"/>
</dbReference>
<reference evidence="2 3" key="1">
    <citation type="journal article" date="2006" name="Proc. Natl. Acad. Sci. U.S.A.">
        <title>Genomic analysis of the uncultivated marine crenarchaeote Cenarchaeum symbiosum.</title>
        <authorList>
            <person name="Hallam S.J."/>
            <person name="Konstantinidis K.T."/>
            <person name="Putnam N."/>
            <person name="Schleper C."/>
            <person name="Watanabe Y."/>
            <person name="Sugahara J."/>
            <person name="Preston C."/>
            <person name="de la Torre J."/>
            <person name="Richardson P.M."/>
            <person name="DeLong E.F."/>
        </authorList>
    </citation>
    <scope>NUCLEOTIDE SEQUENCE [LARGE SCALE GENOMIC DNA]</scope>
    <source>
        <strain evidence="3">A</strain>
    </source>
</reference>
<dbReference type="AlphaFoldDB" id="A0RYN5"/>
<name>A0RYN5_CENSY</name>
<dbReference type="CDD" id="cd11644">
    <property type="entry name" value="Precorrin-6Y-MT"/>
    <property type="match status" value="1"/>
</dbReference>
<dbReference type="STRING" id="414004.CENSYa_1842"/>
<sequence>MKAKVYAVGVGPGSPACLTGEAREAINACGVVAGHEYTLHAIAGLLEGKEVHRITMATQEEVYQRIAAGLGERSLAVPFTGDASFSESEVVDRLVEIFGDVRVVPGISAIQVAAARARIPLDKSRVITMHVTPSIEGKKLELQKALLDGLSVILVPRPWPRSPERHFMPSEIAAYLRGSGFDTGRMRVCVFERLTGEDEASFEGMVSNLEGKEFSDLSVMVFDQHRPDSYMNYQWQWNV</sequence>
<dbReference type="GO" id="GO:0008276">
    <property type="term" value="F:protein methyltransferase activity"/>
    <property type="evidence" value="ECO:0007669"/>
    <property type="project" value="InterPro"/>
</dbReference>
<dbReference type="InterPro" id="IPR035996">
    <property type="entry name" value="4pyrrol_Methylase_sf"/>
</dbReference>
<dbReference type="EnsemblBacteria" id="ABK78452">
    <property type="protein sequence ID" value="ABK78452"/>
    <property type="gene ID" value="CENSYa_1842"/>
</dbReference>
<dbReference type="KEGG" id="csy:CENSYa_1842"/>
<keyword evidence="2" id="KW-0808">Transferase</keyword>
<evidence type="ECO:0000313" key="3">
    <source>
        <dbReference type="Proteomes" id="UP000000758"/>
    </source>
</evidence>
<dbReference type="Pfam" id="PF00590">
    <property type="entry name" value="TP_methylase"/>
    <property type="match status" value="1"/>
</dbReference>
<dbReference type="InterPro" id="IPR012818">
    <property type="entry name" value="CbiE"/>
</dbReference>
<gene>
    <name evidence="2" type="ordered locus">CENSYa_1842</name>
</gene>
<accession>A0RYN5</accession>
<evidence type="ECO:0000313" key="2">
    <source>
        <dbReference type="EMBL" id="ABK78452.1"/>
    </source>
</evidence>
<dbReference type="HOGENOM" id="CLU_089162_1_0_2"/>
<dbReference type="Gene3D" id="3.40.1010.10">
    <property type="entry name" value="Cobalt-precorrin-4 Transmethylase, Domain 1"/>
    <property type="match status" value="1"/>
</dbReference>
<dbReference type="UniPathway" id="UPA00148"/>
<keyword evidence="2" id="KW-0489">Methyltransferase</keyword>
<dbReference type="GO" id="GO:0009236">
    <property type="term" value="P:cobalamin biosynthetic process"/>
    <property type="evidence" value="ECO:0007669"/>
    <property type="project" value="UniProtKB-UniPathway"/>
</dbReference>
<dbReference type="GO" id="GO:0032259">
    <property type="term" value="P:methylation"/>
    <property type="evidence" value="ECO:0007669"/>
    <property type="project" value="UniProtKB-KW"/>
</dbReference>
<feature type="domain" description="Tetrapyrrole methylase" evidence="1">
    <location>
        <begin position="4"/>
        <end position="209"/>
    </location>
</feature>
<evidence type="ECO:0000259" key="1">
    <source>
        <dbReference type="Pfam" id="PF00590"/>
    </source>
</evidence>
<dbReference type="PANTHER" id="PTHR47036:SF1">
    <property type="entry name" value="COBALT-FACTOR III C(17)-METHYLTRANSFERASE-RELATED"/>
    <property type="match status" value="1"/>
</dbReference>
<dbReference type="Proteomes" id="UP000000758">
    <property type="component" value="Chromosome"/>
</dbReference>
<organism evidence="2 3">
    <name type="scientific">Cenarchaeum symbiosum (strain A)</name>
    <dbReference type="NCBI Taxonomy" id="414004"/>
    <lineage>
        <taxon>Archaea</taxon>
        <taxon>Nitrososphaerota</taxon>
        <taxon>Candidatus Cenarchaeales</taxon>
        <taxon>Candidatus Cenarchaeaceae</taxon>
        <taxon>Candidatus Cenarchaeum</taxon>
    </lineage>
</organism>
<keyword evidence="3" id="KW-1185">Reference proteome</keyword>
<dbReference type="EMBL" id="DP000238">
    <property type="protein sequence ID" value="ABK78452.1"/>
    <property type="molecule type" value="Genomic_DNA"/>
</dbReference>
<dbReference type="PANTHER" id="PTHR47036">
    <property type="entry name" value="COBALT-FACTOR III C(17)-METHYLTRANSFERASE-RELATED"/>
    <property type="match status" value="1"/>
</dbReference>
<proteinExistence type="predicted"/>
<dbReference type="PATRIC" id="fig|414004.10.peg.1681"/>
<protein>
    <submittedName>
        <fullName evidence="2">Precorrin-6B methylase 1</fullName>
        <ecNumber evidence="2">2.1.1.132</ecNumber>
    </submittedName>
</protein>
<dbReference type="SUPFAM" id="SSF53790">
    <property type="entry name" value="Tetrapyrrole methylase"/>
    <property type="match status" value="1"/>
</dbReference>
<dbReference type="InterPro" id="IPR051810">
    <property type="entry name" value="Precorrin_MeTrfase"/>
</dbReference>